<feature type="region of interest" description="Disordered" evidence="1">
    <location>
        <begin position="170"/>
        <end position="192"/>
    </location>
</feature>
<reference evidence="2" key="1">
    <citation type="journal article" date="2011" name="Genome Biol.">
        <title>The draft genome of the carcinogenic human liver fluke Clonorchis sinensis.</title>
        <authorList>
            <person name="Wang X."/>
            <person name="Chen W."/>
            <person name="Huang Y."/>
            <person name="Sun J."/>
            <person name="Men J."/>
            <person name="Liu H."/>
            <person name="Luo F."/>
            <person name="Guo L."/>
            <person name="Lv X."/>
            <person name="Deng C."/>
            <person name="Zhou C."/>
            <person name="Fan Y."/>
            <person name="Li X."/>
            <person name="Huang L."/>
            <person name="Hu Y."/>
            <person name="Liang C."/>
            <person name="Hu X."/>
            <person name="Xu J."/>
            <person name="Yu X."/>
        </authorList>
    </citation>
    <scope>NUCLEOTIDE SEQUENCE [LARGE SCALE GENOMIC DNA]</scope>
    <source>
        <strain evidence="2">Henan</strain>
    </source>
</reference>
<name>G7YEV5_CLOSI</name>
<dbReference type="Proteomes" id="UP000008909">
    <property type="component" value="Unassembled WGS sequence"/>
</dbReference>
<evidence type="ECO:0000256" key="1">
    <source>
        <dbReference type="SAM" id="MobiDB-lite"/>
    </source>
</evidence>
<feature type="compositionally biased region" description="Basic and acidic residues" evidence="1">
    <location>
        <begin position="181"/>
        <end position="192"/>
    </location>
</feature>
<dbReference type="AlphaFoldDB" id="G7YEV5"/>
<evidence type="ECO:0000313" key="3">
    <source>
        <dbReference type="Proteomes" id="UP000008909"/>
    </source>
</evidence>
<evidence type="ECO:0000313" key="2">
    <source>
        <dbReference type="EMBL" id="GAA51488.1"/>
    </source>
</evidence>
<dbReference type="EMBL" id="DF143160">
    <property type="protein sequence ID" value="GAA51488.1"/>
    <property type="molecule type" value="Genomic_DNA"/>
</dbReference>
<protein>
    <submittedName>
        <fullName evidence="2">Uncharacterized protein</fullName>
    </submittedName>
</protein>
<sequence>MSSLDTTHILRSRSQKRLSSEAYTRMPIRIRCAAGATNLCRLEVAIKQQVFEERRSALDPRACISDHNRLQAYQPFPGVQWSGHYYAYIYNGCSVLLNNGYFRLHEKHRRQCAPDDGNVFRVPCNPIMMSKSCILCNSVRPQNIHRTLRLITVSMTDDLMITMATSDLPSSYPQQNVPDLHTSDKYPRKQAS</sequence>
<keyword evidence="3" id="KW-1185">Reference proteome</keyword>
<reference key="2">
    <citation type="submission" date="2011-10" db="EMBL/GenBank/DDBJ databases">
        <title>The genome and transcriptome sequence of Clonorchis sinensis provide insights into the carcinogenic liver fluke.</title>
        <authorList>
            <person name="Wang X."/>
            <person name="Huang Y."/>
            <person name="Chen W."/>
            <person name="Liu H."/>
            <person name="Guo L."/>
            <person name="Chen Y."/>
            <person name="Luo F."/>
            <person name="Zhou W."/>
            <person name="Sun J."/>
            <person name="Mao Q."/>
            <person name="Liang P."/>
            <person name="Zhou C."/>
            <person name="Tian Y."/>
            <person name="Men J."/>
            <person name="Lv X."/>
            <person name="Huang L."/>
            <person name="Zhou J."/>
            <person name="Hu Y."/>
            <person name="Li R."/>
            <person name="Zhang F."/>
            <person name="Lei H."/>
            <person name="Li X."/>
            <person name="Hu X."/>
            <person name="Liang C."/>
            <person name="Xu J."/>
            <person name="Wu Z."/>
            <person name="Yu X."/>
        </authorList>
    </citation>
    <scope>NUCLEOTIDE SEQUENCE</scope>
    <source>
        <strain>Henan</strain>
    </source>
</reference>
<organism evidence="2 3">
    <name type="scientific">Clonorchis sinensis</name>
    <name type="common">Chinese liver fluke</name>
    <dbReference type="NCBI Taxonomy" id="79923"/>
    <lineage>
        <taxon>Eukaryota</taxon>
        <taxon>Metazoa</taxon>
        <taxon>Spiralia</taxon>
        <taxon>Lophotrochozoa</taxon>
        <taxon>Platyhelminthes</taxon>
        <taxon>Trematoda</taxon>
        <taxon>Digenea</taxon>
        <taxon>Opisthorchiida</taxon>
        <taxon>Opisthorchiata</taxon>
        <taxon>Opisthorchiidae</taxon>
        <taxon>Clonorchis</taxon>
    </lineage>
</organism>
<accession>G7YEV5</accession>
<proteinExistence type="predicted"/>
<gene>
    <name evidence="2" type="ORF">CLF_106243</name>
</gene>
<dbReference type="InParanoid" id="G7YEV5"/>